<feature type="compositionally biased region" description="Gly residues" evidence="1">
    <location>
        <begin position="139"/>
        <end position="154"/>
    </location>
</feature>
<organism evidence="2 3">
    <name type="scientific">Cymbomonas tetramitiformis</name>
    <dbReference type="NCBI Taxonomy" id="36881"/>
    <lineage>
        <taxon>Eukaryota</taxon>
        <taxon>Viridiplantae</taxon>
        <taxon>Chlorophyta</taxon>
        <taxon>Pyramimonadophyceae</taxon>
        <taxon>Pyramimonadales</taxon>
        <taxon>Pyramimonadaceae</taxon>
        <taxon>Cymbomonas</taxon>
    </lineage>
</organism>
<dbReference type="AlphaFoldDB" id="A0AAE0L075"/>
<feature type="region of interest" description="Disordered" evidence="1">
    <location>
        <begin position="1"/>
        <end position="105"/>
    </location>
</feature>
<name>A0AAE0L075_9CHLO</name>
<protein>
    <submittedName>
        <fullName evidence="2">Uncharacterized protein</fullName>
    </submittedName>
</protein>
<evidence type="ECO:0000313" key="2">
    <source>
        <dbReference type="EMBL" id="KAK3267152.1"/>
    </source>
</evidence>
<feature type="compositionally biased region" description="Basic and acidic residues" evidence="1">
    <location>
        <begin position="155"/>
        <end position="171"/>
    </location>
</feature>
<feature type="compositionally biased region" description="Basic and acidic residues" evidence="1">
    <location>
        <begin position="60"/>
        <end position="72"/>
    </location>
</feature>
<feature type="compositionally biased region" description="Polar residues" evidence="1">
    <location>
        <begin position="9"/>
        <end position="22"/>
    </location>
</feature>
<feature type="region of interest" description="Disordered" evidence="1">
    <location>
        <begin position="135"/>
        <end position="290"/>
    </location>
</feature>
<feature type="compositionally biased region" description="Gly residues" evidence="1">
    <location>
        <begin position="174"/>
        <end position="183"/>
    </location>
</feature>
<comment type="caution">
    <text evidence="2">The sequence shown here is derived from an EMBL/GenBank/DDBJ whole genome shotgun (WGS) entry which is preliminary data.</text>
</comment>
<dbReference type="Proteomes" id="UP001190700">
    <property type="component" value="Unassembled WGS sequence"/>
</dbReference>
<feature type="compositionally biased region" description="Basic and acidic residues" evidence="1">
    <location>
        <begin position="203"/>
        <end position="212"/>
    </location>
</feature>
<evidence type="ECO:0000256" key="1">
    <source>
        <dbReference type="SAM" id="MobiDB-lite"/>
    </source>
</evidence>
<feature type="compositionally biased region" description="Gly residues" evidence="1">
    <location>
        <begin position="73"/>
        <end position="84"/>
    </location>
</feature>
<reference evidence="2 3" key="1">
    <citation type="journal article" date="2015" name="Genome Biol. Evol.">
        <title>Comparative Genomics of a Bacterivorous Green Alga Reveals Evolutionary Causalities and Consequences of Phago-Mixotrophic Mode of Nutrition.</title>
        <authorList>
            <person name="Burns J.A."/>
            <person name="Paasch A."/>
            <person name="Narechania A."/>
            <person name="Kim E."/>
        </authorList>
    </citation>
    <scope>NUCLEOTIDE SEQUENCE [LARGE SCALE GENOMIC DNA]</scope>
    <source>
        <strain evidence="2 3">PLY_AMNH</strain>
    </source>
</reference>
<keyword evidence="3" id="KW-1185">Reference proteome</keyword>
<sequence length="430" mass="42253">MSCAASRRASWNGTCPGLSSSGERLPGGAEVEAEVEAGAEAGRGAEVEADADGRGGASGAEKRGGAVGREGRGGMAPVGGGGSGMARTEGARRAPREVGAPRWDGYGGCCAEVEVAEGAVGGEGEAGVDAAEGGIRACRGGGRSGARRGGMEGVEGGREGGESGGGREGKAGPEAGGGGGSGAGAEAEAEGGEGGRAEGTGDDGGKGTRAEGDGGPMVEAEGCEGGRSTVEGGGGGEVGAEGGGVRGMGAEVGRGGGAGAGPEGGHGTAGRAREPHPGLKQKYVTPPQGMTPMEKLLRRCTSSGLAKHPRPSGPLVKYTESNPPPPRGATCASVHVAPRCPGGRHTPAASSARTASRATLTASAACSGDGVEPAPDQSQRLEPVQKKAQQYQYTHPVVIPRRWHTKARHVHHRLSAESARGTCVEHMTLM</sequence>
<dbReference type="EMBL" id="LGRX02012587">
    <property type="protein sequence ID" value="KAK3267152.1"/>
    <property type="molecule type" value="Genomic_DNA"/>
</dbReference>
<evidence type="ECO:0000313" key="3">
    <source>
        <dbReference type="Proteomes" id="UP001190700"/>
    </source>
</evidence>
<proteinExistence type="predicted"/>
<gene>
    <name evidence="2" type="ORF">CYMTET_24274</name>
</gene>
<feature type="compositionally biased region" description="Gly residues" evidence="1">
    <location>
        <begin position="231"/>
        <end position="268"/>
    </location>
</feature>
<accession>A0AAE0L075</accession>
<feature type="region of interest" description="Disordered" evidence="1">
    <location>
        <begin position="303"/>
        <end position="329"/>
    </location>
</feature>